<dbReference type="Pfam" id="PF00583">
    <property type="entry name" value="Acetyltransf_1"/>
    <property type="match status" value="1"/>
</dbReference>
<feature type="domain" description="N-acetyltransferase" evidence="3">
    <location>
        <begin position="69"/>
        <end position="207"/>
    </location>
</feature>
<dbReference type="Ensembl" id="ENSLLET00000000204.1">
    <property type="protein sequence ID" value="ENSLLEP00000000191.1"/>
    <property type="gene ID" value="ENSLLEG00000000139.1"/>
</dbReference>
<dbReference type="CDD" id="cd04301">
    <property type="entry name" value="NAT_SF"/>
    <property type="match status" value="1"/>
</dbReference>
<dbReference type="PANTHER" id="PTHR13947:SF60">
    <property type="entry name" value="N-ACETYLTRANSFERASE DOMAIN-CONTAINING PROTEIN"/>
    <property type="match status" value="1"/>
</dbReference>
<dbReference type="OrthoDB" id="41532at2759"/>
<reference evidence="4" key="1">
    <citation type="submission" date="2025-08" db="UniProtKB">
        <authorList>
            <consortium name="Ensembl"/>
        </authorList>
    </citation>
    <scope>IDENTIFICATION</scope>
</reference>
<keyword evidence="5" id="KW-1185">Reference proteome</keyword>
<feature type="transmembrane region" description="Helical" evidence="2">
    <location>
        <begin position="28"/>
        <end position="53"/>
    </location>
</feature>
<dbReference type="PANTHER" id="PTHR13947">
    <property type="entry name" value="GNAT FAMILY N-ACETYLTRANSFERASE"/>
    <property type="match status" value="1"/>
</dbReference>
<feature type="transmembrane region" description="Helical" evidence="2">
    <location>
        <begin position="60"/>
        <end position="85"/>
    </location>
</feature>
<dbReference type="Gene3D" id="3.40.630.30">
    <property type="match status" value="1"/>
</dbReference>
<dbReference type="PROSITE" id="PS51186">
    <property type="entry name" value="GNAT"/>
    <property type="match status" value="1"/>
</dbReference>
<keyword evidence="2" id="KW-1133">Transmembrane helix</keyword>
<evidence type="ECO:0000256" key="2">
    <source>
        <dbReference type="SAM" id="Phobius"/>
    </source>
</evidence>
<evidence type="ECO:0000259" key="3">
    <source>
        <dbReference type="PROSITE" id="PS51186"/>
    </source>
</evidence>
<dbReference type="SUPFAM" id="SSF55729">
    <property type="entry name" value="Acyl-CoA N-acyltransferases (Nat)"/>
    <property type="match status" value="1"/>
</dbReference>
<dbReference type="Proteomes" id="UP000694569">
    <property type="component" value="Unplaced"/>
</dbReference>
<dbReference type="AlphaFoldDB" id="A0A8C5LN85"/>
<protein>
    <recommendedName>
        <fullName evidence="3">N-acetyltransferase domain-containing protein</fullName>
    </recommendedName>
</protein>
<dbReference type="InterPro" id="IPR000182">
    <property type="entry name" value="GNAT_dom"/>
</dbReference>
<evidence type="ECO:0000313" key="4">
    <source>
        <dbReference type="Ensembl" id="ENSLLEP00000000191.1"/>
    </source>
</evidence>
<evidence type="ECO:0000256" key="1">
    <source>
        <dbReference type="ARBA" id="ARBA00022679"/>
    </source>
</evidence>
<dbReference type="InterPro" id="IPR050769">
    <property type="entry name" value="NAT_camello-type"/>
</dbReference>
<name>A0A8C5LN85_9ANUR</name>
<reference evidence="4" key="2">
    <citation type="submission" date="2025-09" db="UniProtKB">
        <authorList>
            <consortium name="Ensembl"/>
        </authorList>
    </citation>
    <scope>IDENTIFICATION</scope>
</reference>
<organism evidence="4 5">
    <name type="scientific">Leptobrachium leishanense</name>
    <name type="common">Leishan spiny toad</name>
    <dbReference type="NCBI Taxonomy" id="445787"/>
    <lineage>
        <taxon>Eukaryota</taxon>
        <taxon>Metazoa</taxon>
        <taxon>Chordata</taxon>
        <taxon>Craniata</taxon>
        <taxon>Vertebrata</taxon>
        <taxon>Euteleostomi</taxon>
        <taxon>Amphibia</taxon>
        <taxon>Batrachia</taxon>
        <taxon>Anura</taxon>
        <taxon>Pelobatoidea</taxon>
        <taxon>Megophryidae</taxon>
        <taxon>Leptobrachium</taxon>
    </lineage>
</organism>
<sequence length="221" mass="25650">MAEYKIRNYRRSDYDSVRQLFASGMNEYVPSVCVHVLKQPWVIFVMVCLFLSLMVSSKSLILPLLAVTLLLAVGRQVLGYCWYMYIDHCLKEDLRDIQKTYMESKGSSFWVVEADESIIGTVAVKPSDEKHDELVLKRMSVRKDYRGLGIAKALSREVIGFARANGYKSVILNTLMVQYEAKKMYESVGFKKYFEYMMPTVYGRLVNFTISKYRYDTLHVT</sequence>
<keyword evidence="1" id="KW-0808">Transferase</keyword>
<proteinExistence type="predicted"/>
<dbReference type="GeneTree" id="ENSGT00950000182932"/>
<keyword evidence="2" id="KW-0472">Membrane</keyword>
<accession>A0A8C5LN85</accession>
<evidence type="ECO:0000313" key="5">
    <source>
        <dbReference type="Proteomes" id="UP000694569"/>
    </source>
</evidence>
<keyword evidence="2" id="KW-0812">Transmembrane</keyword>
<dbReference type="GO" id="GO:0008080">
    <property type="term" value="F:N-acetyltransferase activity"/>
    <property type="evidence" value="ECO:0007669"/>
    <property type="project" value="InterPro"/>
</dbReference>
<dbReference type="InterPro" id="IPR016181">
    <property type="entry name" value="Acyl_CoA_acyltransferase"/>
</dbReference>